<dbReference type="InterPro" id="IPR005523">
    <property type="entry name" value="DUF317_SPDY"/>
</dbReference>
<dbReference type="EMBL" id="JARAWP010000039">
    <property type="protein sequence ID" value="MDX3024830.1"/>
    <property type="molecule type" value="Genomic_DNA"/>
</dbReference>
<dbReference type="Proteomes" id="UP001272987">
    <property type="component" value="Unassembled WGS sequence"/>
</dbReference>
<evidence type="ECO:0000313" key="4">
    <source>
        <dbReference type="EMBL" id="MDX3024830.1"/>
    </source>
</evidence>
<dbReference type="AlphaFoldDB" id="A0AAP6BJ23"/>
<evidence type="ECO:0000313" key="6">
    <source>
        <dbReference type="Proteomes" id="UP001282288"/>
    </source>
</evidence>
<proteinExistence type="predicted"/>
<dbReference type="Proteomes" id="UP001282288">
    <property type="component" value="Unassembled WGS sequence"/>
</dbReference>
<feature type="domain" description="DUF317" evidence="2">
    <location>
        <begin position="58"/>
        <end position="111"/>
    </location>
</feature>
<accession>A0AAP6BJ23</accession>
<organism evidence="3 6">
    <name type="scientific">Streptomyces acidiscabies</name>
    <dbReference type="NCBI Taxonomy" id="42234"/>
    <lineage>
        <taxon>Bacteria</taxon>
        <taxon>Bacillati</taxon>
        <taxon>Actinomycetota</taxon>
        <taxon>Actinomycetes</taxon>
        <taxon>Kitasatosporales</taxon>
        <taxon>Streptomycetaceae</taxon>
        <taxon>Streptomyces</taxon>
    </lineage>
</organism>
<protein>
    <submittedName>
        <fullName evidence="3">DUF317 domain-containing protein</fullName>
    </submittedName>
</protein>
<dbReference type="Pfam" id="PF03771">
    <property type="entry name" value="SPDY"/>
    <property type="match status" value="2"/>
</dbReference>
<evidence type="ECO:0000256" key="1">
    <source>
        <dbReference type="SAM" id="MobiDB-lite"/>
    </source>
</evidence>
<comment type="caution">
    <text evidence="3">The sequence shown here is derived from an EMBL/GenBank/DDBJ whole genome shotgun (WGS) entry which is preliminary data.</text>
</comment>
<keyword evidence="5" id="KW-1185">Reference proteome</keyword>
<dbReference type="RefSeq" id="WP_010352122.1">
    <property type="nucleotide sequence ID" value="NZ_CP122369.1"/>
</dbReference>
<feature type="region of interest" description="Disordered" evidence="1">
    <location>
        <begin position="233"/>
        <end position="256"/>
    </location>
</feature>
<reference evidence="3 5" key="1">
    <citation type="journal article" date="2023" name="Microb. Genom.">
        <title>Mesoterricola silvestris gen. nov., sp. nov., Mesoterricola sediminis sp. nov., Geothrix oryzae sp. nov., Geothrix edaphica sp. nov., Geothrix rubra sp. nov., and Geothrix limicola sp. nov., six novel members of Acidobacteriota isolated from soils.</title>
        <authorList>
            <person name="Weisberg A.J."/>
            <person name="Pearce E."/>
            <person name="Kramer C.G."/>
            <person name="Chang J.H."/>
            <person name="Clarke C.R."/>
        </authorList>
    </citation>
    <scope>NUCLEOTIDE SEQUENCE</scope>
    <source>
        <strain evidence="4 5">NB05-1H</strain>
        <strain evidence="3">NRRL_B-16521</strain>
    </source>
</reference>
<name>A0AAP6BJ23_9ACTN</name>
<dbReference type="EMBL" id="JARAWC010000044">
    <property type="protein sequence ID" value="MDX2965668.1"/>
    <property type="molecule type" value="Genomic_DNA"/>
</dbReference>
<dbReference type="GeneID" id="69812410"/>
<sequence>MTVLPPGESVPVDFITPRHLAGGGDPAWITVPLHRACGWRQESTPLRPRVRLSGPGNTARLWLDPLPDGPWWTLTHAAGKDRPGWWAGFGARTPVELIAAVTDALTDPAPADDAPSDAYAPLRQAGWTPYGQHGLVSPDETVSINSLGPREEAWGCFVTAELTCQTVWQAHFSRHTPERLLGAFTAALTDPDPVARTDDLHSLPHTPGVITRETTTILAADVAAALEDRVRSLATRHTPHPSRPQPQVPLRKRRIR</sequence>
<feature type="domain" description="DUF317" evidence="2">
    <location>
        <begin position="137"/>
        <end position="194"/>
    </location>
</feature>
<evidence type="ECO:0000259" key="2">
    <source>
        <dbReference type="Pfam" id="PF03771"/>
    </source>
</evidence>
<evidence type="ECO:0000313" key="5">
    <source>
        <dbReference type="Proteomes" id="UP001272987"/>
    </source>
</evidence>
<evidence type="ECO:0000313" key="3">
    <source>
        <dbReference type="EMBL" id="MDX2965668.1"/>
    </source>
</evidence>
<gene>
    <name evidence="3" type="ORF">PV399_39045</name>
    <name evidence="4" type="ORF">PV666_44245</name>
</gene>